<dbReference type="Proteomes" id="UP000310158">
    <property type="component" value="Unassembled WGS sequence"/>
</dbReference>
<evidence type="ECO:0000313" key="3">
    <source>
        <dbReference type="Proteomes" id="UP000310158"/>
    </source>
</evidence>
<organism evidence="2 3">
    <name type="scientific">Bondarzewia mesenterica</name>
    <dbReference type="NCBI Taxonomy" id="1095465"/>
    <lineage>
        <taxon>Eukaryota</taxon>
        <taxon>Fungi</taxon>
        <taxon>Dikarya</taxon>
        <taxon>Basidiomycota</taxon>
        <taxon>Agaricomycotina</taxon>
        <taxon>Agaricomycetes</taxon>
        <taxon>Russulales</taxon>
        <taxon>Bondarzewiaceae</taxon>
        <taxon>Bondarzewia</taxon>
    </lineage>
</organism>
<gene>
    <name evidence="2" type="ORF">EW146_g2081</name>
</gene>
<keyword evidence="3" id="KW-1185">Reference proteome</keyword>
<proteinExistence type="predicted"/>
<dbReference type="EMBL" id="SGPL01000057">
    <property type="protein sequence ID" value="THH18992.1"/>
    <property type="molecule type" value="Genomic_DNA"/>
</dbReference>
<feature type="compositionally biased region" description="Low complexity" evidence="1">
    <location>
        <begin position="107"/>
        <end position="120"/>
    </location>
</feature>
<feature type="region of interest" description="Disordered" evidence="1">
    <location>
        <begin position="103"/>
        <end position="250"/>
    </location>
</feature>
<evidence type="ECO:0000256" key="1">
    <source>
        <dbReference type="SAM" id="MobiDB-lite"/>
    </source>
</evidence>
<sequence length="351" mass="38792">MGGKGRGIIQLTHHPLLRTITLIVSARTTTRPSPPCWTPCPTTTTIIPKRRRQATLPSIPAWIPTPTQISTGRGTPRIVAIQATQLLGLDDYWPPTTGFEALPEAASYSPPTYTSSNSLTPLPPPVHPSPSTSPCTTGLNESFDESQFSQPTASTSGVKRKRTELVEDDDEVSRPKRKREEEKHSEELPSVMPTGWAPTGAQQHTHFQIETGREEENPHPVTRHKRAKRGAGGPKKGHTSQGQMPGERVKCPLPGCHRDFGREVDAFRHMASVEAHEGFRQSVEWQRMVADRGTNPIRYWCTTCCPAGGPGMRKDAFSRHLGTRKHQKNVAAWEQVNALLTYRGESSSSRP</sequence>
<comment type="caution">
    <text evidence="2">The sequence shown here is derived from an EMBL/GenBank/DDBJ whole genome shotgun (WGS) entry which is preliminary data.</text>
</comment>
<name>A0A4S4M1X5_9AGAM</name>
<reference evidence="2 3" key="1">
    <citation type="submission" date="2019-02" db="EMBL/GenBank/DDBJ databases">
        <title>Genome sequencing of the rare red list fungi Bondarzewia mesenterica.</title>
        <authorList>
            <person name="Buettner E."/>
            <person name="Kellner H."/>
        </authorList>
    </citation>
    <scope>NUCLEOTIDE SEQUENCE [LARGE SCALE GENOMIC DNA]</scope>
    <source>
        <strain evidence="2 3">DSM 108281</strain>
    </source>
</reference>
<evidence type="ECO:0000313" key="2">
    <source>
        <dbReference type="EMBL" id="THH18992.1"/>
    </source>
</evidence>
<protein>
    <submittedName>
        <fullName evidence="2">Uncharacterized protein</fullName>
    </submittedName>
</protein>
<feature type="compositionally biased region" description="Polar residues" evidence="1">
    <location>
        <begin position="145"/>
        <end position="157"/>
    </location>
</feature>
<feature type="compositionally biased region" description="Basic and acidic residues" evidence="1">
    <location>
        <begin position="172"/>
        <end position="187"/>
    </location>
</feature>
<accession>A0A4S4M1X5</accession>
<dbReference type="AlphaFoldDB" id="A0A4S4M1X5"/>